<evidence type="ECO:0000256" key="8">
    <source>
        <dbReference type="ARBA" id="ARBA00023180"/>
    </source>
</evidence>
<evidence type="ECO:0000256" key="4">
    <source>
        <dbReference type="ARBA" id="ARBA00022670"/>
    </source>
</evidence>
<comment type="subcellular location">
    <subcellularLocation>
        <location evidence="1">Secreted</location>
    </subcellularLocation>
</comment>
<sequence>MQIGNAVINDDTDTKGMYDYFESHALISEETLNKIKKYCNFSSDSSQESDDGDTDGRVPVTSTKYSINKMKLAVKTKWHPWFLSGEVGGYTQVYEGNLTFATVRGAGHQVPSYQPVRALSLIMHFLGGTELPNTSRQ</sequence>
<comment type="function">
    <text evidence="9">Probable carboxypeptidase.</text>
</comment>
<keyword evidence="3" id="KW-0121">Carboxypeptidase</keyword>
<dbReference type="Pfam" id="PF00450">
    <property type="entry name" value="Peptidase_S10"/>
    <property type="match status" value="2"/>
</dbReference>
<dbReference type="EMBL" id="JBFOLJ010000008">
    <property type="protein sequence ID" value="KAL2514582.1"/>
    <property type="molecule type" value="Genomic_DNA"/>
</dbReference>
<dbReference type="Proteomes" id="UP001604277">
    <property type="component" value="Unassembled WGS sequence"/>
</dbReference>
<organism evidence="10 11">
    <name type="scientific">Forsythia ovata</name>
    <dbReference type="NCBI Taxonomy" id="205694"/>
    <lineage>
        <taxon>Eukaryota</taxon>
        <taxon>Viridiplantae</taxon>
        <taxon>Streptophyta</taxon>
        <taxon>Embryophyta</taxon>
        <taxon>Tracheophyta</taxon>
        <taxon>Spermatophyta</taxon>
        <taxon>Magnoliopsida</taxon>
        <taxon>eudicotyledons</taxon>
        <taxon>Gunneridae</taxon>
        <taxon>Pentapetalae</taxon>
        <taxon>asterids</taxon>
        <taxon>lamiids</taxon>
        <taxon>Lamiales</taxon>
        <taxon>Oleaceae</taxon>
        <taxon>Forsythieae</taxon>
        <taxon>Forsythia</taxon>
    </lineage>
</organism>
<dbReference type="PANTHER" id="PTHR11802">
    <property type="entry name" value="SERINE PROTEASE FAMILY S10 SERINE CARBOXYPEPTIDASE"/>
    <property type="match status" value="1"/>
</dbReference>
<reference evidence="11" key="1">
    <citation type="submission" date="2024-07" db="EMBL/GenBank/DDBJ databases">
        <title>Two chromosome-level genome assemblies of Korean endemic species Abeliophyllum distichum and Forsythia ovata (Oleaceae).</title>
        <authorList>
            <person name="Jang H."/>
        </authorList>
    </citation>
    <scope>NUCLEOTIDE SEQUENCE [LARGE SCALE GENOMIC DNA]</scope>
</reference>
<evidence type="ECO:0000256" key="3">
    <source>
        <dbReference type="ARBA" id="ARBA00022645"/>
    </source>
</evidence>
<evidence type="ECO:0000256" key="1">
    <source>
        <dbReference type="ARBA" id="ARBA00004613"/>
    </source>
</evidence>
<gene>
    <name evidence="10" type="ORF">Fot_28553</name>
</gene>
<dbReference type="InterPro" id="IPR029058">
    <property type="entry name" value="AB_hydrolase_fold"/>
</dbReference>
<dbReference type="GO" id="GO:0005576">
    <property type="term" value="C:extracellular region"/>
    <property type="evidence" value="ECO:0007669"/>
    <property type="project" value="UniProtKB-SubCell"/>
</dbReference>
<dbReference type="InterPro" id="IPR001563">
    <property type="entry name" value="Peptidase_S10"/>
</dbReference>
<dbReference type="Gene3D" id="3.40.50.11320">
    <property type="match status" value="1"/>
</dbReference>
<comment type="caution">
    <text evidence="10">The sequence shown here is derived from an EMBL/GenBank/DDBJ whole genome shotgun (WGS) entry which is preliminary data.</text>
</comment>
<comment type="similarity">
    <text evidence="2">Belongs to the peptidase S10 family.</text>
</comment>
<proteinExistence type="inferred from homology"/>
<dbReference type="PANTHER" id="PTHR11802:SF132">
    <property type="entry name" value="SERINE CARBOXYPEPTIDASE-LIKE 36-RELATED"/>
    <property type="match status" value="1"/>
</dbReference>
<keyword evidence="7" id="KW-1015">Disulfide bond</keyword>
<evidence type="ECO:0000313" key="11">
    <source>
        <dbReference type="Proteomes" id="UP001604277"/>
    </source>
</evidence>
<dbReference type="GO" id="GO:0004180">
    <property type="term" value="F:carboxypeptidase activity"/>
    <property type="evidence" value="ECO:0007669"/>
    <property type="project" value="UniProtKB-KW"/>
</dbReference>
<evidence type="ECO:0000256" key="7">
    <source>
        <dbReference type="ARBA" id="ARBA00023157"/>
    </source>
</evidence>
<dbReference type="SUPFAM" id="SSF53474">
    <property type="entry name" value="alpha/beta-Hydrolases"/>
    <property type="match status" value="1"/>
</dbReference>
<keyword evidence="5" id="KW-0732">Signal</keyword>
<keyword evidence="11" id="KW-1185">Reference proteome</keyword>
<dbReference type="AlphaFoldDB" id="A0ABD1TPE6"/>
<dbReference type="PROSITE" id="PS00560">
    <property type="entry name" value="CARBOXYPEPT_SER_HIS"/>
    <property type="match status" value="1"/>
</dbReference>
<dbReference type="GO" id="GO:0006508">
    <property type="term" value="P:proteolysis"/>
    <property type="evidence" value="ECO:0007669"/>
    <property type="project" value="UniProtKB-KW"/>
</dbReference>
<keyword evidence="4" id="KW-0645">Protease</keyword>
<evidence type="ECO:0000313" key="10">
    <source>
        <dbReference type="EMBL" id="KAL2514582.1"/>
    </source>
</evidence>
<evidence type="ECO:0000256" key="2">
    <source>
        <dbReference type="ARBA" id="ARBA00009431"/>
    </source>
</evidence>
<protein>
    <submittedName>
        <fullName evidence="10">Serine carboxypeptidase-like 40</fullName>
    </submittedName>
</protein>
<dbReference type="FunFam" id="3.40.50.11320:FF:000002">
    <property type="entry name" value="Carboxypeptidase"/>
    <property type="match status" value="1"/>
</dbReference>
<evidence type="ECO:0000256" key="5">
    <source>
        <dbReference type="ARBA" id="ARBA00022729"/>
    </source>
</evidence>
<keyword evidence="6" id="KW-0378">Hydrolase</keyword>
<evidence type="ECO:0000256" key="6">
    <source>
        <dbReference type="ARBA" id="ARBA00022801"/>
    </source>
</evidence>
<evidence type="ECO:0000256" key="9">
    <source>
        <dbReference type="ARBA" id="ARBA00037399"/>
    </source>
</evidence>
<dbReference type="InterPro" id="IPR033124">
    <property type="entry name" value="Ser_caboxypep_his_AS"/>
</dbReference>
<keyword evidence="8" id="KW-0325">Glycoprotein</keyword>
<name>A0ABD1TPE6_9LAMI</name>
<accession>A0ABD1TPE6</accession>